<comment type="similarity">
    <text evidence="2">Belongs to the binding-protein-dependent transport system permease family. FecCD subfamily.</text>
</comment>
<evidence type="ECO:0000256" key="6">
    <source>
        <dbReference type="ARBA" id="ARBA00022989"/>
    </source>
</evidence>
<feature type="transmembrane region" description="Helical" evidence="8">
    <location>
        <begin position="207"/>
        <end position="228"/>
    </location>
</feature>
<feature type="transmembrane region" description="Helical" evidence="8">
    <location>
        <begin position="141"/>
        <end position="159"/>
    </location>
</feature>
<dbReference type="EMBL" id="QUNG01000001">
    <property type="protein sequence ID" value="REG86836.1"/>
    <property type="molecule type" value="Genomic_DNA"/>
</dbReference>
<sequence>MSSSALVALRSGQYSIRIHLTSVLTIGVLLLFLLGLIYFALITGSETIATSSILAYLHIEPAQPSLAYQYHTLILDAFRAPRITLAVLCGAMLACSGAVMQSLTRNGLADPSLLGVREGAALCVVALILAAPGVALAWRPVVGMLGGLASGVFVLLLARGSSSIRFVMIGISLSWFLSALMMVLLAATDTKDLQTVLIWLAGNLQGATWQSVQLVAILFTIAIIALLISAPSADIEALGDALAISLGVRRKWVNIIRFSVAIFLVAGSVSVAGSIGFVGLIAPHLARFLPNYSSRYQLISTSLIGAILVLGADTLGRSAFAPVELPTGIVIAVIGAPTLIILLWTRRNQL</sequence>
<dbReference type="AlphaFoldDB" id="A0A3E0DTW8"/>
<dbReference type="RefSeq" id="WP_115896077.1">
    <property type="nucleotide sequence ID" value="NZ_QUNG01000001.1"/>
</dbReference>
<keyword evidence="10" id="KW-1185">Reference proteome</keyword>
<dbReference type="InterPro" id="IPR037294">
    <property type="entry name" value="ABC_BtuC-like"/>
</dbReference>
<gene>
    <name evidence="9" type="ORF">DFP81_101405</name>
</gene>
<keyword evidence="4" id="KW-1003">Cell membrane</keyword>
<feature type="transmembrane region" description="Helical" evidence="8">
    <location>
        <begin position="115"/>
        <end position="135"/>
    </location>
</feature>
<keyword evidence="6 8" id="KW-1133">Transmembrane helix</keyword>
<proteinExistence type="inferred from homology"/>
<evidence type="ECO:0000256" key="8">
    <source>
        <dbReference type="SAM" id="Phobius"/>
    </source>
</evidence>
<reference evidence="9 10" key="1">
    <citation type="submission" date="2018-08" db="EMBL/GenBank/DDBJ databases">
        <title>Genomic Encyclopedia of Type Strains, Phase III (KMG-III): the genomes of soil and plant-associated and newly described type strains.</title>
        <authorList>
            <person name="Whitman W."/>
        </authorList>
    </citation>
    <scope>NUCLEOTIDE SEQUENCE [LARGE SCALE GENOMIC DNA]</scope>
    <source>
        <strain evidence="9 10">CECT 7375</strain>
    </source>
</reference>
<dbReference type="GO" id="GO:0005886">
    <property type="term" value="C:plasma membrane"/>
    <property type="evidence" value="ECO:0007669"/>
    <property type="project" value="UniProtKB-SubCell"/>
</dbReference>
<dbReference type="Gene3D" id="1.10.3470.10">
    <property type="entry name" value="ABC transporter involved in vitamin B12 uptake, BtuC"/>
    <property type="match status" value="1"/>
</dbReference>
<accession>A0A3E0DTW8</accession>
<feature type="transmembrane region" description="Helical" evidence="8">
    <location>
        <begin position="166"/>
        <end position="187"/>
    </location>
</feature>
<feature type="transmembrane region" description="Helical" evidence="8">
    <location>
        <begin position="258"/>
        <end position="282"/>
    </location>
</feature>
<dbReference type="GO" id="GO:0033214">
    <property type="term" value="P:siderophore-iron import into cell"/>
    <property type="evidence" value="ECO:0007669"/>
    <property type="project" value="TreeGrafter"/>
</dbReference>
<protein>
    <submittedName>
        <fullName evidence="9">Iron complex transport system permease protein</fullName>
    </submittedName>
</protein>
<keyword evidence="7 8" id="KW-0472">Membrane</keyword>
<evidence type="ECO:0000256" key="4">
    <source>
        <dbReference type="ARBA" id="ARBA00022475"/>
    </source>
</evidence>
<dbReference type="OrthoDB" id="9055647at2"/>
<name>A0A3E0DTW8_9GAMM</name>
<comment type="caution">
    <text evidence="9">The sequence shown here is derived from an EMBL/GenBank/DDBJ whole genome shotgun (WGS) entry which is preliminary data.</text>
</comment>
<evidence type="ECO:0000313" key="10">
    <source>
        <dbReference type="Proteomes" id="UP000256542"/>
    </source>
</evidence>
<organism evidence="9 10">
    <name type="scientific">Marinomonas pollencensis</name>
    <dbReference type="NCBI Taxonomy" id="491954"/>
    <lineage>
        <taxon>Bacteria</taxon>
        <taxon>Pseudomonadati</taxon>
        <taxon>Pseudomonadota</taxon>
        <taxon>Gammaproteobacteria</taxon>
        <taxon>Oceanospirillales</taxon>
        <taxon>Oceanospirillaceae</taxon>
        <taxon>Marinomonas</taxon>
    </lineage>
</organism>
<evidence type="ECO:0000313" key="9">
    <source>
        <dbReference type="EMBL" id="REG86836.1"/>
    </source>
</evidence>
<comment type="subcellular location">
    <subcellularLocation>
        <location evidence="1">Cell membrane</location>
        <topology evidence="1">Multi-pass membrane protein</topology>
    </subcellularLocation>
</comment>
<dbReference type="CDD" id="cd06550">
    <property type="entry name" value="TM_ABC_iron-siderophores_like"/>
    <property type="match status" value="1"/>
</dbReference>
<dbReference type="Pfam" id="PF01032">
    <property type="entry name" value="FecCD"/>
    <property type="match status" value="1"/>
</dbReference>
<evidence type="ECO:0000256" key="5">
    <source>
        <dbReference type="ARBA" id="ARBA00022692"/>
    </source>
</evidence>
<dbReference type="Proteomes" id="UP000256542">
    <property type="component" value="Unassembled WGS sequence"/>
</dbReference>
<dbReference type="GO" id="GO:0022857">
    <property type="term" value="F:transmembrane transporter activity"/>
    <property type="evidence" value="ECO:0007669"/>
    <property type="project" value="InterPro"/>
</dbReference>
<feature type="transmembrane region" description="Helical" evidence="8">
    <location>
        <begin position="20"/>
        <end position="41"/>
    </location>
</feature>
<keyword evidence="5 8" id="KW-0812">Transmembrane</keyword>
<dbReference type="SUPFAM" id="SSF81345">
    <property type="entry name" value="ABC transporter involved in vitamin B12 uptake, BtuC"/>
    <property type="match status" value="1"/>
</dbReference>
<evidence type="ECO:0000256" key="3">
    <source>
        <dbReference type="ARBA" id="ARBA00022448"/>
    </source>
</evidence>
<feature type="transmembrane region" description="Helical" evidence="8">
    <location>
        <begin position="83"/>
        <end position="103"/>
    </location>
</feature>
<keyword evidence="3" id="KW-0813">Transport</keyword>
<dbReference type="PANTHER" id="PTHR30472">
    <property type="entry name" value="FERRIC ENTEROBACTIN TRANSPORT SYSTEM PERMEASE PROTEIN"/>
    <property type="match status" value="1"/>
</dbReference>
<evidence type="ECO:0000256" key="2">
    <source>
        <dbReference type="ARBA" id="ARBA00007935"/>
    </source>
</evidence>
<feature type="transmembrane region" description="Helical" evidence="8">
    <location>
        <begin position="325"/>
        <end position="344"/>
    </location>
</feature>
<evidence type="ECO:0000256" key="1">
    <source>
        <dbReference type="ARBA" id="ARBA00004651"/>
    </source>
</evidence>
<dbReference type="InterPro" id="IPR000522">
    <property type="entry name" value="ABC_transptr_permease_BtuC"/>
</dbReference>
<dbReference type="PANTHER" id="PTHR30472:SF24">
    <property type="entry name" value="FERRIC ENTEROBACTIN TRANSPORT SYSTEM PERMEASE PROTEIN FEPG"/>
    <property type="match status" value="1"/>
</dbReference>
<evidence type="ECO:0000256" key="7">
    <source>
        <dbReference type="ARBA" id="ARBA00023136"/>
    </source>
</evidence>